<evidence type="ECO:0000256" key="2">
    <source>
        <dbReference type="RuleBase" id="RU361185"/>
    </source>
</evidence>
<dbReference type="SUPFAM" id="SSF51011">
    <property type="entry name" value="Glycosyl hydrolase domain"/>
    <property type="match status" value="1"/>
</dbReference>
<dbReference type="InterPro" id="IPR013780">
    <property type="entry name" value="Glyco_hydro_b"/>
</dbReference>
<sequence>MDFKKSFSLNLSSETAEKNTVVYGRVRVSVLTERLYRVEYSKNGVFTDCATQKVWNRNFDAPVFKFKKQDGYLIVGTRQNGVCVESETGRVAYAVAGGKKIKDLHAGNLKGTYRTLDGTVGAIPLGEGIVSRSGAAVLDDSDSLVLNADGTVAPRANKEKDLYIFVYGHDYRAAVRDFLRLAGGVPLIPRFAFGNWWSRYKAYTQQEYIDLMQRFAQERIPLTVATIDMDWHWVDLKKEFSGVPGTDPADIKSGWTGYSWNTRLFPDYKEFLQWLKAQNLKITVNLHPADGVRFFEDMYEEFARYMGVDPKTKKKIPFDCADPRYMEAYFDLIHHKYEDEGVDFWWIDWQQGKKSSIKGLDPLWALNHYHYLDNCRNGKRGVILSRFAQAGSQRYPLGFSGDAAITWECLRFQPYSTATASNIGYTWWSHDIGGHHHGKKDDELYVRWLQFGVFSPVNRLHSTSNEFMGKEPWKYGYAASHIAVDLLRLRRRLIPYIYTMNYKTYKYGSALIEPMYYAYPDDENAYHCKNQYYFGSELICAPITDPADKKTGLAAVNVWLPEGRYTDLFTRRSYAGGKFVKMFRGIENFPVLAKAGAILPLDTDDISNGAENPNGLEILALSGNGSFTMYEDDGETMGFENGAFAETKFEIETNGDHIVFTIFPVSGDFSVIPSKRYFKVNFFDIVSAESVAVTYGKEVQNTDDLIHYANGSLCVDVFCDLSAANVPVKIEVCGAVRYSLNKREAYIETVSKYQISNDYKKSVFTSALESGALPKCQKRFREPLKELEHCL</sequence>
<evidence type="ECO:0000313" key="6">
    <source>
        <dbReference type="EMBL" id="HJB74272.1"/>
    </source>
</evidence>
<dbReference type="AlphaFoldDB" id="A0A9D2MGS3"/>
<evidence type="ECO:0000313" key="7">
    <source>
        <dbReference type="Proteomes" id="UP000823877"/>
    </source>
</evidence>
<dbReference type="InterPro" id="IPR048395">
    <property type="entry name" value="Glyco_hydro_31_C"/>
</dbReference>
<name>A0A9D2MGS3_9FIRM</name>
<dbReference type="InterPro" id="IPR017853">
    <property type="entry name" value="GH"/>
</dbReference>
<keyword evidence="2" id="KW-0326">Glycosidase</keyword>
<dbReference type="InterPro" id="IPR051816">
    <property type="entry name" value="Glycosyl_Hydrolase_31"/>
</dbReference>
<evidence type="ECO:0000256" key="1">
    <source>
        <dbReference type="ARBA" id="ARBA00007806"/>
    </source>
</evidence>
<reference evidence="6" key="1">
    <citation type="journal article" date="2021" name="PeerJ">
        <title>Extensive microbial diversity within the chicken gut microbiome revealed by metagenomics and culture.</title>
        <authorList>
            <person name="Gilroy R."/>
            <person name="Ravi A."/>
            <person name="Getino M."/>
            <person name="Pursley I."/>
            <person name="Horton D.L."/>
            <person name="Alikhan N.F."/>
            <person name="Baker D."/>
            <person name="Gharbi K."/>
            <person name="Hall N."/>
            <person name="Watson M."/>
            <person name="Adriaenssens E.M."/>
            <person name="Foster-Nyarko E."/>
            <person name="Jarju S."/>
            <person name="Secka A."/>
            <person name="Antonio M."/>
            <person name="Oren A."/>
            <person name="Chaudhuri R.R."/>
            <person name="La Ragione R."/>
            <person name="Hildebrand F."/>
            <person name="Pallen M.J."/>
        </authorList>
    </citation>
    <scope>NUCLEOTIDE SEQUENCE</scope>
    <source>
        <strain evidence="6">CHK188-16595</strain>
    </source>
</reference>
<evidence type="ECO:0000259" key="4">
    <source>
        <dbReference type="Pfam" id="PF17137"/>
    </source>
</evidence>
<comment type="caution">
    <text evidence="6">The sequence shown here is derived from an EMBL/GenBank/DDBJ whole genome shotgun (WGS) entry which is preliminary data.</text>
</comment>
<dbReference type="Gene3D" id="2.60.40.1180">
    <property type="entry name" value="Golgi alpha-mannosidase II"/>
    <property type="match status" value="2"/>
</dbReference>
<dbReference type="InterPro" id="IPR033403">
    <property type="entry name" value="DUF5110"/>
</dbReference>
<feature type="domain" description="DUF5110" evidence="4">
    <location>
        <begin position="617"/>
        <end position="683"/>
    </location>
</feature>
<dbReference type="GO" id="GO:0005975">
    <property type="term" value="P:carbohydrate metabolic process"/>
    <property type="evidence" value="ECO:0007669"/>
    <property type="project" value="InterPro"/>
</dbReference>
<evidence type="ECO:0000259" key="3">
    <source>
        <dbReference type="Pfam" id="PF01055"/>
    </source>
</evidence>
<evidence type="ECO:0000259" key="5">
    <source>
        <dbReference type="Pfam" id="PF21365"/>
    </source>
</evidence>
<dbReference type="PANTHER" id="PTHR43863:SF2">
    <property type="entry name" value="MALTASE-GLUCOAMYLASE"/>
    <property type="match status" value="1"/>
</dbReference>
<gene>
    <name evidence="6" type="ORF">IAA37_01175</name>
</gene>
<protein>
    <submittedName>
        <fullName evidence="6">DUF5110 domain-containing protein</fullName>
    </submittedName>
</protein>
<dbReference type="SUPFAM" id="SSF51445">
    <property type="entry name" value="(Trans)glycosidases"/>
    <property type="match status" value="1"/>
</dbReference>
<keyword evidence="2" id="KW-0378">Hydrolase</keyword>
<reference evidence="6" key="2">
    <citation type="submission" date="2021-04" db="EMBL/GenBank/DDBJ databases">
        <authorList>
            <person name="Gilroy R."/>
        </authorList>
    </citation>
    <scope>NUCLEOTIDE SEQUENCE</scope>
    <source>
        <strain evidence="6">CHK188-16595</strain>
    </source>
</reference>
<dbReference type="CDD" id="cd06595">
    <property type="entry name" value="GH31_u1"/>
    <property type="match status" value="1"/>
</dbReference>
<dbReference type="Gene3D" id="3.20.20.80">
    <property type="entry name" value="Glycosidases"/>
    <property type="match status" value="1"/>
</dbReference>
<dbReference type="Pfam" id="PF17137">
    <property type="entry name" value="DUF5110"/>
    <property type="match status" value="1"/>
</dbReference>
<organism evidence="6 7">
    <name type="scientific">Candidatus Eubacterium faecale</name>
    <dbReference type="NCBI Taxonomy" id="2838568"/>
    <lineage>
        <taxon>Bacteria</taxon>
        <taxon>Bacillati</taxon>
        <taxon>Bacillota</taxon>
        <taxon>Clostridia</taxon>
        <taxon>Eubacteriales</taxon>
        <taxon>Eubacteriaceae</taxon>
        <taxon>Eubacterium</taxon>
    </lineage>
</organism>
<comment type="similarity">
    <text evidence="1 2">Belongs to the glycosyl hydrolase 31 family.</text>
</comment>
<dbReference type="PANTHER" id="PTHR43863">
    <property type="entry name" value="HYDROLASE, PUTATIVE (AFU_ORTHOLOGUE AFUA_1G03140)-RELATED"/>
    <property type="match status" value="1"/>
</dbReference>
<dbReference type="Pfam" id="PF21365">
    <property type="entry name" value="Glyco_hydro_31_3rd"/>
    <property type="match status" value="1"/>
</dbReference>
<proteinExistence type="inferred from homology"/>
<dbReference type="Pfam" id="PF01055">
    <property type="entry name" value="Glyco_hydro_31_2nd"/>
    <property type="match status" value="1"/>
</dbReference>
<feature type="domain" description="Glycoside hydrolase family 31 TIM barrel" evidence="3">
    <location>
        <begin position="186"/>
        <end position="500"/>
    </location>
</feature>
<dbReference type="GO" id="GO:0004553">
    <property type="term" value="F:hydrolase activity, hydrolyzing O-glycosyl compounds"/>
    <property type="evidence" value="ECO:0007669"/>
    <property type="project" value="InterPro"/>
</dbReference>
<dbReference type="Proteomes" id="UP000823877">
    <property type="component" value="Unassembled WGS sequence"/>
</dbReference>
<feature type="domain" description="Glycosyl hydrolase family 31 C-terminal" evidence="5">
    <location>
        <begin position="508"/>
        <end position="599"/>
    </location>
</feature>
<dbReference type="EMBL" id="DWXN01000002">
    <property type="protein sequence ID" value="HJB74272.1"/>
    <property type="molecule type" value="Genomic_DNA"/>
</dbReference>
<accession>A0A9D2MGS3</accession>
<dbReference type="InterPro" id="IPR000322">
    <property type="entry name" value="Glyco_hydro_31_TIM"/>
</dbReference>